<keyword evidence="2" id="KW-0808">Transferase</keyword>
<evidence type="ECO:0000259" key="1">
    <source>
        <dbReference type="Pfam" id="PF04101"/>
    </source>
</evidence>
<dbReference type="SUPFAM" id="SSF53756">
    <property type="entry name" value="UDP-Glycosyltransferase/glycogen phosphorylase"/>
    <property type="match status" value="1"/>
</dbReference>
<dbReference type="RefSeq" id="WP_060602485.1">
    <property type="nucleotide sequence ID" value="NZ_BBWQ01000009.1"/>
</dbReference>
<sequence>MAQHFRQDRPTGRGGPRILIYSHDTFGLGHLRRCRAIANRLAGSMDDASIVIISGSPIIGRFDFEDGVDYVRVPGVVKLPNGGYTTSNLRLSLDETVQIRRSVIMATARSLNPDLIIVDKEPAGFRDELLPTLEHLKATGARIVLGLRDVLDDAAVIVPEWERKGATEALSAFYDNVWVYGLPEIHEPLAPFALPERLQNEIIYTGYLRRDLPQVSATAAYPSIMRKPYVLVTTGGGGDGEGLIDWTLSAYEADRSLPLGALIVFGPFVPPEQRAAFMERVARLPDVEAITFDSRIEHLIANSEGVIAMGGYNTFCEILSFDKRSVIVPRRTPRMEQTIRAERAAELGLISCLDGAGLEDGAHRNPHLMAEAIRALPGRPKPSEKTLPRLLDGLDTIDATVRGWFSSPSEETARTASR</sequence>
<dbReference type="GO" id="GO:0016758">
    <property type="term" value="F:hexosyltransferase activity"/>
    <property type="evidence" value="ECO:0007669"/>
    <property type="project" value="InterPro"/>
</dbReference>
<feature type="domain" description="Glycosyl transferase family 28 C-terminal" evidence="1">
    <location>
        <begin position="278"/>
        <end position="339"/>
    </location>
</feature>
<proteinExistence type="predicted"/>
<reference evidence="2" key="1">
    <citation type="journal article" date="2015" name="Proc. Natl. Acad. Sci. U.S.A.">
        <title>Bacterial clade with the ribosomal RNA operon on a small plasmid rather than the chromosome.</title>
        <authorList>
            <person name="Anda M."/>
            <person name="Ohtsubo Y."/>
            <person name="Okubo T."/>
            <person name="Sugawara M."/>
            <person name="Nagata Y."/>
            <person name="Tsuda M."/>
            <person name="Minamisawa K."/>
            <person name="Mitsui H."/>
        </authorList>
    </citation>
    <scope>NUCLEOTIDE SEQUENCE</scope>
    <source>
        <strain evidence="2">DSM 21988</strain>
    </source>
</reference>
<dbReference type="PANTHER" id="PTHR21015">
    <property type="entry name" value="UDP-N-ACETYLGLUCOSAMINE--N-ACETYLMURAMYL-(PENTAPEPTIDE) PYROPHOSPHORYL-UNDECAPRENOL N-ACETYLGLUCOSAMINE TRANSFERASE 1"/>
    <property type="match status" value="1"/>
</dbReference>
<evidence type="ECO:0000313" key="2">
    <source>
        <dbReference type="EMBL" id="BAT25946.1"/>
    </source>
</evidence>
<dbReference type="EMBL" id="LC066371">
    <property type="protein sequence ID" value="BAT25946.1"/>
    <property type="molecule type" value="Genomic_DNA"/>
</dbReference>
<dbReference type="AlphaFoldDB" id="A0A0P0YWQ0"/>
<accession>A0A0P0YWQ0</accession>
<dbReference type="Gene3D" id="3.40.50.2000">
    <property type="entry name" value="Glycogen Phosphorylase B"/>
    <property type="match status" value="1"/>
</dbReference>
<name>A0A0P0YWQ0_9HYPH</name>
<organism evidence="2">
    <name type="scientific">Aureimonas altamirensis</name>
    <dbReference type="NCBI Taxonomy" id="370622"/>
    <lineage>
        <taxon>Bacteria</taxon>
        <taxon>Pseudomonadati</taxon>
        <taxon>Pseudomonadota</taxon>
        <taxon>Alphaproteobacteria</taxon>
        <taxon>Hyphomicrobiales</taxon>
        <taxon>Aurantimonadaceae</taxon>
        <taxon>Aureimonas</taxon>
    </lineage>
</organism>
<dbReference type="InterPro" id="IPR007235">
    <property type="entry name" value="Glyco_trans_28_C"/>
</dbReference>
<protein>
    <submittedName>
        <fullName evidence="2">Putative glycosyl transferase</fullName>
    </submittedName>
</protein>
<dbReference type="Pfam" id="PF04101">
    <property type="entry name" value="Glyco_tran_28_C"/>
    <property type="match status" value="1"/>
</dbReference>
<dbReference type="PANTHER" id="PTHR21015:SF28">
    <property type="entry name" value="SLL1722 PROTEIN"/>
    <property type="match status" value="1"/>
</dbReference>